<dbReference type="InterPro" id="IPR029045">
    <property type="entry name" value="ClpP/crotonase-like_dom_sf"/>
</dbReference>
<dbReference type="PANTHER" id="PTHR22855">
    <property type="entry name" value="ACETYL, PROPIONYL, PYRUVATE, AND GLUTACONYL CARBOXYLASE-RELATED"/>
    <property type="match status" value="1"/>
</dbReference>
<organism evidence="3 4">
    <name type="scientific">Lutimaribacter saemankumensis</name>
    <dbReference type="NCBI Taxonomy" id="490829"/>
    <lineage>
        <taxon>Bacteria</taxon>
        <taxon>Pseudomonadati</taxon>
        <taxon>Pseudomonadota</taxon>
        <taxon>Alphaproteobacteria</taxon>
        <taxon>Rhodobacterales</taxon>
        <taxon>Roseobacteraceae</taxon>
        <taxon>Lutimaribacter</taxon>
    </lineage>
</organism>
<dbReference type="STRING" id="490829.SAMN05421850_11134"/>
<dbReference type="AlphaFoldDB" id="A0A1G8SCY7"/>
<dbReference type="PROSITE" id="PS50989">
    <property type="entry name" value="COA_CT_CTER"/>
    <property type="match status" value="1"/>
</dbReference>
<dbReference type="PANTHER" id="PTHR22855:SF46">
    <property type="entry name" value="METHYLCROTONOYL-COA CARBOXYLASE"/>
    <property type="match status" value="1"/>
</dbReference>
<evidence type="ECO:0000259" key="2">
    <source>
        <dbReference type="PROSITE" id="PS50989"/>
    </source>
</evidence>
<dbReference type="Proteomes" id="UP000199340">
    <property type="component" value="Unassembled WGS sequence"/>
</dbReference>
<name>A0A1G8SCY7_9RHOB</name>
<feature type="domain" description="CoA carboxyltransferase N-terminal" evidence="1">
    <location>
        <begin position="22"/>
        <end position="279"/>
    </location>
</feature>
<evidence type="ECO:0000313" key="4">
    <source>
        <dbReference type="Proteomes" id="UP000199340"/>
    </source>
</evidence>
<gene>
    <name evidence="3" type="ORF">SAMN05421850_11134</name>
</gene>
<dbReference type="InterPro" id="IPR011762">
    <property type="entry name" value="COA_CT_N"/>
</dbReference>
<dbReference type="EMBL" id="FNEB01000011">
    <property type="protein sequence ID" value="SDJ27119.1"/>
    <property type="molecule type" value="Genomic_DNA"/>
</dbReference>
<sequence>MTPFTTAIDPKSDAFQRNRADMLALMDKVHDLKDRAAALSERRRPRFDERGQLTPRERLHRLLDPGMPYLELYALANYLVDTADRDASIPGASALSGIGFINGTRCVIFVDDSGIAAGSAVAKTSDKFQACLDIAMRYKLPFVHLVESAGADLLQYAVESWAFAGRMFCKLAQLSAAGIPTIAVLHGPATAGGAYMPGLSDYVISVKGRGRASLAAAALVRAATGEETNEEDLAGTEMHATVSGLVEYSAEDDAHALLIARNLVKRLDWNKNAAPGQMRAYDPPALDPDEIAGLVPVDYRKSYDVREVIARIVDGSVFEEFKPRYGASTVCVQAALFGRACGIVGNNGPIDPNGATKAAQFFQLCDQADMPVVFLSNTTGYMVGRDYERAGMIKHGAKMIQAVSNLRVPRITLYIGASFGAGNYGMSGIGFAPDFLFSWPNATTGVMGGQQAALTMDQVARGSAARRGVEVDEDQLAQQKERLIAHFDGQSDALYTSGRMLDQGIIDPRDTRKVLGFALETCAEARRQTVRPNAFGVARM</sequence>
<protein>
    <submittedName>
        <fullName evidence="3">Geranyl-CoA carboxylase beta subunit</fullName>
    </submittedName>
</protein>
<evidence type="ECO:0000313" key="3">
    <source>
        <dbReference type="EMBL" id="SDJ27119.1"/>
    </source>
</evidence>
<dbReference type="PROSITE" id="PS50980">
    <property type="entry name" value="COA_CT_NTER"/>
    <property type="match status" value="1"/>
</dbReference>
<keyword evidence="4" id="KW-1185">Reference proteome</keyword>
<dbReference type="Pfam" id="PF01039">
    <property type="entry name" value="Carboxyl_trans"/>
    <property type="match status" value="1"/>
</dbReference>
<dbReference type="SUPFAM" id="SSF52096">
    <property type="entry name" value="ClpP/crotonase"/>
    <property type="match status" value="2"/>
</dbReference>
<dbReference type="InterPro" id="IPR034733">
    <property type="entry name" value="AcCoA_carboxyl_beta"/>
</dbReference>
<feature type="domain" description="CoA carboxyltransferase C-terminal" evidence="2">
    <location>
        <begin position="292"/>
        <end position="540"/>
    </location>
</feature>
<dbReference type="FunFam" id="3.90.226.10:FF:000021">
    <property type="entry name" value="Acetyl-CoA carboxylase carboxyltransferase subunit"/>
    <property type="match status" value="1"/>
</dbReference>
<accession>A0A1G8SCY7</accession>
<dbReference type="Gene3D" id="3.90.226.10">
    <property type="entry name" value="2-enoyl-CoA Hydratase, Chain A, domain 1"/>
    <property type="match status" value="2"/>
</dbReference>
<dbReference type="InterPro" id="IPR011763">
    <property type="entry name" value="COA_CT_C"/>
</dbReference>
<reference evidence="3 4" key="1">
    <citation type="submission" date="2016-10" db="EMBL/GenBank/DDBJ databases">
        <authorList>
            <person name="de Groot N.N."/>
        </authorList>
    </citation>
    <scope>NUCLEOTIDE SEQUENCE [LARGE SCALE GENOMIC DNA]</scope>
    <source>
        <strain evidence="3 4">DSM 28010</strain>
    </source>
</reference>
<dbReference type="RefSeq" id="WP_175491512.1">
    <property type="nucleotide sequence ID" value="NZ_FNEB01000011.1"/>
</dbReference>
<evidence type="ECO:0000259" key="1">
    <source>
        <dbReference type="PROSITE" id="PS50980"/>
    </source>
</evidence>
<dbReference type="InterPro" id="IPR045190">
    <property type="entry name" value="MCCB/AccD1-like"/>
</dbReference>
<proteinExistence type="predicted"/>
<dbReference type="GO" id="GO:0016874">
    <property type="term" value="F:ligase activity"/>
    <property type="evidence" value="ECO:0007669"/>
    <property type="project" value="InterPro"/>
</dbReference>